<reference evidence="2" key="1">
    <citation type="submission" date="2022-08" db="EMBL/GenBank/DDBJ databases">
        <authorList>
            <person name="Kallberg Y."/>
            <person name="Tangrot J."/>
            <person name="Rosling A."/>
        </authorList>
    </citation>
    <scope>NUCLEOTIDE SEQUENCE</scope>
    <source>
        <strain evidence="2">Wild A</strain>
    </source>
</reference>
<keyword evidence="3" id="KW-1185">Reference proteome</keyword>
<organism evidence="2 3">
    <name type="scientific">Funneliformis geosporum</name>
    <dbReference type="NCBI Taxonomy" id="1117311"/>
    <lineage>
        <taxon>Eukaryota</taxon>
        <taxon>Fungi</taxon>
        <taxon>Fungi incertae sedis</taxon>
        <taxon>Mucoromycota</taxon>
        <taxon>Glomeromycotina</taxon>
        <taxon>Glomeromycetes</taxon>
        <taxon>Glomerales</taxon>
        <taxon>Glomeraceae</taxon>
        <taxon>Funneliformis</taxon>
    </lineage>
</organism>
<gene>
    <name evidence="2" type="ORF">FWILDA_LOCUS19324</name>
</gene>
<protein>
    <submittedName>
        <fullName evidence="2">19456_t:CDS:1</fullName>
    </submittedName>
</protein>
<comment type="caution">
    <text evidence="2">The sequence shown here is derived from an EMBL/GenBank/DDBJ whole genome shotgun (WGS) entry which is preliminary data.</text>
</comment>
<evidence type="ECO:0000313" key="3">
    <source>
        <dbReference type="Proteomes" id="UP001153678"/>
    </source>
</evidence>
<dbReference type="Gene3D" id="3.90.75.20">
    <property type="match status" value="1"/>
</dbReference>
<dbReference type="InterPro" id="IPR044925">
    <property type="entry name" value="His-Me_finger_sf"/>
</dbReference>
<name>A0A9W4X0Y7_9GLOM</name>
<evidence type="ECO:0000259" key="1">
    <source>
        <dbReference type="Pfam" id="PF13392"/>
    </source>
</evidence>
<sequence length="174" mass="19973">VTPKEKAERTVFPNPALASSTLKISGPHISQCCGKKLNTTGGWCWMYYEDYIEQNSNEEWRKIELNSRKFKVSSLGRVRLPNGLISRGSLDVGYLRVSREKHYVHRLVALTFCPKEDGKEYVNHNDGNSTNNIASNLEWCSHKDNIHHAMRLFQRVVKQIFDNGSNREFSSLAE</sequence>
<accession>A0A9W4X0Y7</accession>
<feature type="non-terminal residue" evidence="2">
    <location>
        <position position="1"/>
    </location>
</feature>
<dbReference type="InterPro" id="IPR003615">
    <property type="entry name" value="HNH_nuc"/>
</dbReference>
<dbReference type="SUPFAM" id="SSF54060">
    <property type="entry name" value="His-Me finger endonucleases"/>
    <property type="match status" value="1"/>
</dbReference>
<dbReference type="Pfam" id="PF13392">
    <property type="entry name" value="HNH_3"/>
    <property type="match status" value="1"/>
</dbReference>
<evidence type="ECO:0000313" key="2">
    <source>
        <dbReference type="EMBL" id="CAI2199942.1"/>
    </source>
</evidence>
<feature type="domain" description="HNH nuclease" evidence="1">
    <location>
        <begin position="102"/>
        <end position="145"/>
    </location>
</feature>
<dbReference type="Proteomes" id="UP001153678">
    <property type="component" value="Unassembled WGS sequence"/>
</dbReference>
<dbReference type="AlphaFoldDB" id="A0A9W4X0Y7"/>
<dbReference type="InterPro" id="IPR036388">
    <property type="entry name" value="WH-like_DNA-bd_sf"/>
</dbReference>
<dbReference type="OrthoDB" id="447635at2759"/>
<proteinExistence type="predicted"/>
<dbReference type="EMBL" id="CAMKVN010022807">
    <property type="protein sequence ID" value="CAI2199942.1"/>
    <property type="molecule type" value="Genomic_DNA"/>
</dbReference>
<dbReference type="Gene3D" id="1.10.10.10">
    <property type="entry name" value="Winged helix-like DNA-binding domain superfamily/Winged helix DNA-binding domain"/>
    <property type="match status" value="1"/>
</dbReference>